<reference evidence="1 2" key="1">
    <citation type="journal article" date="2008" name="Proc. Natl. Acad. Sci. U.S.A.">
        <title>Niche adaptation and genome expansion in the chlorophyll d-producing cyanobacterium Acaryochloris marina.</title>
        <authorList>
            <person name="Swingley W.D."/>
            <person name="Chen M."/>
            <person name="Cheung P.C."/>
            <person name="Conrad A.L."/>
            <person name="Dejesa L.C."/>
            <person name="Hao J."/>
            <person name="Honchak B.M."/>
            <person name="Karbach L.E."/>
            <person name="Kurdoglu A."/>
            <person name="Lahiri S."/>
            <person name="Mastrian S.D."/>
            <person name="Miyashita H."/>
            <person name="Page L."/>
            <person name="Ramakrishna P."/>
            <person name="Satoh S."/>
            <person name="Sattley W.M."/>
            <person name="Shimada Y."/>
            <person name="Taylor H.L."/>
            <person name="Tomo T."/>
            <person name="Tsuchiya T."/>
            <person name="Wang Z.T."/>
            <person name="Raymond J."/>
            <person name="Mimuro M."/>
            <person name="Blankenship R.E."/>
            <person name="Touchman J.W."/>
        </authorList>
    </citation>
    <scope>NUCLEOTIDE SEQUENCE [LARGE SCALE GENOMIC DNA]</scope>
    <source>
        <strain evidence="2">MBIC 11017</strain>
    </source>
</reference>
<gene>
    <name evidence="1" type="ordered locus">AM1_5707</name>
</gene>
<dbReference type="OrthoDB" id="9806844at2"/>
<organism evidence="1 2">
    <name type="scientific">Acaryochloris marina (strain MBIC 11017)</name>
    <dbReference type="NCBI Taxonomy" id="329726"/>
    <lineage>
        <taxon>Bacteria</taxon>
        <taxon>Bacillati</taxon>
        <taxon>Cyanobacteriota</taxon>
        <taxon>Cyanophyceae</taxon>
        <taxon>Acaryochloridales</taxon>
        <taxon>Acaryochloridaceae</taxon>
        <taxon>Acaryochloris</taxon>
    </lineage>
</organism>
<proteinExistence type="predicted"/>
<evidence type="ECO:0000313" key="1">
    <source>
        <dbReference type="EMBL" id="ABW30654.1"/>
    </source>
</evidence>
<evidence type="ECO:0000313" key="2">
    <source>
        <dbReference type="Proteomes" id="UP000000268"/>
    </source>
</evidence>
<dbReference type="Proteomes" id="UP000000268">
    <property type="component" value="Chromosome"/>
</dbReference>
<protein>
    <submittedName>
        <fullName evidence="1">Uncharacterized protein</fullName>
    </submittedName>
</protein>
<dbReference type="AlphaFoldDB" id="B0CGA1"/>
<dbReference type="RefSeq" id="WP_012165869.1">
    <property type="nucleotide sequence ID" value="NC_009925.1"/>
</dbReference>
<keyword evidence="2" id="KW-1185">Reference proteome</keyword>
<accession>B0CGA1</accession>
<dbReference type="HOGENOM" id="CLU_1381497_0_0_3"/>
<dbReference type="KEGG" id="amr:AM1_5707"/>
<name>B0CGA1_ACAM1</name>
<dbReference type="EMBL" id="CP000828">
    <property type="protein sequence ID" value="ABW30654.1"/>
    <property type="molecule type" value="Genomic_DNA"/>
</dbReference>
<sequence length="197" mass="22947">MSTTFYLHSPIGFTLDDLNAIQIGWNEWQEQIQGIKHHYPDGSLNSTHTFKTVEHNSIPGEVQLTISGCQTYFEKKLFEDSFPDPVIAQVLQFPLSVRKYLELGYSTASSPVQWHTFFSEREQKAIEKAKVLWPKSIFEKIDLRFSFSNQRPALRVKANSERWIQCPYCGVQFWLDDKNAFANDRHQRCQQSLLIIS</sequence>